<dbReference type="Proteomes" id="UP000182373">
    <property type="component" value="Chromosome"/>
</dbReference>
<dbReference type="PANTHER" id="PTHR45947">
    <property type="entry name" value="SULFOQUINOVOSYL TRANSFERASE SQD2"/>
    <property type="match status" value="1"/>
</dbReference>
<dbReference type="InterPro" id="IPR050194">
    <property type="entry name" value="Glycosyltransferase_grp1"/>
</dbReference>
<proteinExistence type="predicted"/>
<keyword evidence="3" id="KW-0328">Glycosyltransferase</keyword>
<evidence type="ECO:0000259" key="2">
    <source>
        <dbReference type="Pfam" id="PF13439"/>
    </source>
</evidence>
<reference evidence="4" key="1">
    <citation type="submission" date="2016-11" db="EMBL/GenBank/DDBJ databases">
        <title>Comparative genomic and phenotypic analysis of Granulibacter bethesdensis clinical isolates from patients with chronic granulomatous disease.</title>
        <authorList>
            <person name="Zarember K.A."/>
            <person name="Porcella S.F."/>
            <person name="Chu J."/>
            <person name="Ding L."/>
            <person name="Dahlstrom E."/>
            <person name="Barbian K."/>
            <person name="Martens C."/>
            <person name="Sykora L."/>
            <person name="Kramer S."/>
            <person name="Pettinato A.M."/>
            <person name="Hong H."/>
            <person name="Wald G."/>
            <person name="Berg L.J."/>
            <person name="Rogge L.S."/>
            <person name="Greenberg D.E."/>
            <person name="Falcone E.L."/>
            <person name="Neves J.F."/>
            <person name="Simoes M.J."/>
            <person name="Casal M."/>
            <person name="Rodriguez-Lopez F.C."/>
            <person name="Zelazny A."/>
            <person name="Gallin J.I."/>
            <person name="Holland S.M."/>
        </authorList>
    </citation>
    <scope>NUCLEOTIDE SEQUENCE [LARGE SCALE GENOMIC DNA]</scope>
    <source>
        <strain evidence="4">NIH9.1</strain>
    </source>
</reference>
<evidence type="ECO:0000313" key="4">
    <source>
        <dbReference type="Proteomes" id="UP000182373"/>
    </source>
</evidence>
<feature type="domain" description="Glycosyl transferase family 1" evidence="1">
    <location>
        <begin position="197"/>
        <end position="361"/>
    </location>
</feature>
<dbReference type="Pfam" id="PF13439">
    <property type="entry name" value="Glyco_transf_4"/>
    <property type="match status" value="1"/>
</dbReference>
<dbReference type="Pfam" id="PF00534">
    <property type="entry name" value="Glycos_transf_1"/>
    <property type="match status" value="1"/>
</dbReference>
<name>A0AAC9P7W1_9PROT</name>
<dbReference type="GO" id="GO:0016757">
    <property type="term" value="F:glycosyltransferase activity"/>
    <property type="evidence" value="ECO:0007669"/>
    <property type="project" value="UniProtKB-KW"/>
</dbReference>
<organism evidence="3 4">
    <name type="scientific">Granulibacter bethesdensis</name>
    <dbReference type="NCBI Taxonomy" id="364410"/>
    <lineage>
        <taxon>Bacteria</taxon>
        <taxon>Pseudomonadati</taxon>
        <taxon>Pseudomonadota</taxon>
        <taxon>Alphaproteobacteria</taxon>
        <taxon>Acetobacterales</taxon>
        <taxon>Acetobacteraceae</taxon>
        <taxon>Granulibacter</taxon>
    </lineage>
</organism>
<dbReference type="CDD" id="cd03801">
    <property type="entry name" value="GT4_PimA-like"/>
    <property type="match status" value="1"/>
</dbReference>
<dbReference type="Gene3D" id="3.40.50.2000">
    <property type="entry name" value="Glycogen Phosphorylase B"/>
    <property type="match status" value="2"/>
</dbReference>
<dbReference type="EMBL" id="CP018191">
    <property type="protein sequence ID" value="APH53555.1"/>
    <property type="molecule type" value="Genomic_DNA"/>
</dbReference>
<sequence>MEACYAPAVPQIRSNASRSARGPLVAVVLPGNERFQPSAAGAIALLQAQLAPHAYHTRPVIFATGPKQEAAFPGIPFWPIRPLPLPIPRSARYFQALKVALAQAQPDLIEVHNRPRLAIALARRFPDCPVSLFLHNDPTTMKGARTVEKRIRLSRMLAGVTVVSAFLRDRYMSGHADMTAPEVQPNCLDLAALPPSLPPEQREKLILFAGRLVEEKGADRFVAACRAVLPQRPGWRAMMIGASRLRPGEDLPYARSVRAEAEAAGITVDGYQPHGAVLAAMARAAILVVPSIWEEPFGLVALEGMACGAAVLSSNRGGLPEVTGDAAILIDPEQPEQFESSLLALTSDDARRAALSEAGRAQAVKFDAALAAARLDALRLKTISGWGQR</sequence>
<gene>
    <name evidence="3" type="ORF">GbCGDNIH9_0327</name>
</gene>
<feature type="domain" description="Glycosyltransferase subfamily 4-like N-terminal" evidence="2">
    <location>
        <begin position="61"/>
        <end position="190"/>
    </location>
</feature>
<dbReference type="AlphaFoldDB" id="A0AAC9P7W1"/>
<dbReference type="InterPro" id="IPR028098">
    <property type="entry name" value="Glyco_trans_4-like_N"/>
</dbReference>
<evidence type="ECO:0000259" key="1">
    <source>
        <dbReference type="Pfam" id="PF00534"/>
    </source>
</evidence>
<protein>
    <submittedName>
        <fullName evidence="3">Glycosyltransferase</fullName>
        <ecNumber evidence="3">2.4.1.-</ecNumber>
    </submittedName>
</protein>
<accession>A0AAC9P7W1</accession>
<dbReference type="EC" id="2.4.1.-" evidence="3"/>
<evidence type="ECO:0000313" key="3">
    <source>
        <dbReference type="EMBL" id="APH53555.1"/>
    </source>
</evidence>
<dbReference type="SUPFAM" id="SSF53756">
    <property type="entry name" value="UDP-Glycosyltransferase/glycogen phosphorylase"/>
    <property type="match status" value="1"/>
</dbReference>
<keyword evidence="3" id="KW-0808">Transferase</keyword>
<dbReference type="PANTHER" id="PTHR45947:SF3">
    <property type="entry name" value="SULFOQUINOVOSYL TRANSFERASE SQD2"/>
    <property type="match status" value="1"/>
</dbReference>
<dbReference type="InterPro" id="IPR001296">
    <property type="entry name" value="Glyco_trans_1"/>
</dbReference>